<feature type="compositionally biased region" description="Basic and acidic residues" evidence="2">
    <location>
        <begin position="1"/>
        <end position="10"/>
    </location>
</feature>
<evidence type="ECO:0000313" key="3">
    <source>
        <dbReference type="EMBL" id="CAG7719543.1"/>
    </source>
</evidence>
<evidence type="ECO:0000256" key="2">
    <source>
        <dbReference type="SAM" id="MobiDB-lite"/>
    </source>
</evidence>
<accession>A0A8J2K4Z0</accession>
<dbReference type="OrthoDB" id="6614320at2759"/>
<organism evidence="3 4">
    <name type="scientific">Allacma fusca</name>
    <dbReference type="NCBI Taxonomy" id="39272"/>
    <lineage>
        <taxon>Eukaryota</taxon>
        <taxon>Metazoa</taxon>
        <taxon>Ecdysozoa</taxon>
        <taxon>Arthropoda</taxon>
        <taxon>Hexapoda</taxon>
        <taxon>Collembola</taxon>
        <taxon>Symphypleona</taxon>
        <taxon>Sminthuridae</taxon>
        <taxon>Allacma</taxon>
    </lineage>
</organism>
<feature type="non-terminal residue" evidence="3">
    <location>
        <position position="1"/>
    </location>
</feature>
<sequence>VLSHVQEARTLHLQNPATDTEIEKPTPIRTSVSPEIVPIQRPVNKPKKLTRALPSLPVAPVIPESIFEEIIEQPDAGNLVLDIPVASCTRTVIPSSTSNFMEEDTSSLLKALLTRLTRMELKIDNLSKDIQLLKKLPAVPTVKPQEYPDLPLTTDEQLDSFNCFLGDEDGFSYFVNTIAITGENGEKDRVLAIIIKNYRCEIGHVTKLERLS</sequence>
<evidence type="ECO:0000313" key="4">
    <source>
        <dbReference type="Proteomes" id="UP000708208"/>
    </source>
</evidence>
<reference evidence="3" key="1">
    <citation type="submission" date="2021-06" db="EMBL/GenBank/DDBJ databases">
        <authorList>
            <person name="Hodson N. C."/>
            <person name="Mongue J. A."/>
            <person name="Jaron S. K."/>
        </authorList>
    </citation>
    <scope>NUCLEOTIDE SEQUENCE</scope>
</reference>
<proteinExistence type="predicted"/>
<protein>
    <submittedName>
        <fullName evidence="3">Uncharacterized protein</fullName>
    </submittedName>
</protein>
<dbReference type="EMBL" id="CAJVCH010062363">
    <property type="protein sequence ID" value="CAG7719543.1"/>
    <property type="molecule type" value="Genomic_DNA"/>
</dbReference>
<dbReference type="AlphaFoldDB" id="A0A8J2K4Z0"/>
<feature type="coiled-coil region" evidence="1">
    <location>
        <begin position="109"/>
        <end position="136"/>
    </location>
</feature>
<gene>
    <name evidence="3" type="ORF">AFUS01_LOCUS8865</name>
</gene>
<keyword evidence="4" id="KW-1185">Reference proteome</keyword>
<name>A0A8J2K4Z0_9HEXA</name>
<keyword evidence="1" id="KW-0175">Coiled coil</keyword>
<evidence type="ECO:0000256" key="1">
    <source>
        <dbReference type="SAM" id="Coils"/>
    </source>
</evidence>
<dbReference type="Proteomes" id="UP000708208">
    <property type="component" value="Unassembled WGS sequence"/>
</dbReference>
<feature type="region of interest" description="Disordered" evidence="2">
    <location>
        <begin position="1"/>
        <end position="21"/>
    </location>
</feature>
<comment type="caution">
    <text evidence="3">The sequence shown here is derived from an EMBL/GenBank/DDBJ whole genome shotgun (WGS) entry which is preliminary data.</text>
</comment>